<feature type="domain" description="Leucine-binding protein" evidence="2">
    <location>
        <begin position="33"/>
        <end position="372"/>
    </location>
</feature>
<dbReference type="AlphaFoldDB" id="A0A644T140"/>
<dbReference type="PANTHER" id="PTHR30483">
    <property type="entry name" value="LEUCINE-SPECIFIC-BINDING PROTEIN"/>
    <property type="match status" value="1"/>
</dbReference>
<evidence type="ECO:0000313" key="3">
    <source>
        <dbReference type="EMBL" id="MPL59902.1"/>
    </source>
</evidence>
<dbReference type="EMBL" id="VSSQ01000010">
    <property type="protein sequence ID" value="MPL59902.1"/>
    <property type="molecule type" value="Genomic_DNA"/>
</dbReference>
<protein>
    <submittedName>
        <fullName evidence="3">Leucine-, isoleucine-, valine-, threonine-, and alanine-binding protein</fullName>
    </submittedName>
</protein>
<dbReference type="Pfam" id="PF13458">
    <property type="entry name" value="Peripla_BP_6"/>
    <property type="match status" value="1"/>
</dbReference>
<proteinExistence type="predicted"/>
<evidence type="ECO:0000259" key="2">
    <source>
        <dbReference type="Pfam" id="PF13458"/>
    </source>
</evidence>
<dbReference type="InterPro" id="IPR028081">
    <property type="entry name" value="Leu-bd"/>
</dbReference>
<dbReference type="SUPFAM" id="SSF53822">
    <property type="entry name" value="Periplasmic binding protein-like I"/>
    <property type="match status" value="1"/>
</dbReference>
<dbReference type="InterPro" id="IPR051010">
    <property type="entry name" value="BCAA_transport"/>
</dbReference>
<gene>
    <name evidence="3" type="primary">braC_6</name>
    <name evidence="3" type="ORF">SDC9_05458</name>
</gene>
<name>A0A644T140_9ZZZZ</name>
<sequence length="414" mass="44911">MRKLLPKGLVLALVAVLCLSPVVAQKNQPDVFKIGFLSSLTGSLAGLAEGQRKSFILSVEQVNAVGGLKMPWGNVKVETFIADDEAKLDVGVRRFREMLDKGAVAVTGGIWNPMSGALNEETKISPVIYLPGFVPAKDALLKGNPADAMYTPTFTPWSIGYITGKSIVKTLGKKTIFYVERADSWGTTIREGLEAACKDFGAVLVGRDAVNMGTTDYSATLAKAKASGADFLVNSLTGADGIALVKQAVDMGVDKAMDIFYCWISNTESKGFPPETLAKLYAQTWFYYDVGGLVDKELVASIKAYSDAYMKRWNEPPDNMGTACYVATQYIFQAVEKAGSFDPKQVAKVLASGTFNTVKGPASFRIDHQPIAKNVTFIMKGKALAERKNPNDWYHVLESYGGEEVLPPLSVMKY</sequence>
<reference evidence="3" key="1">
    <citation type="submission" date="2019-08" db="EMBL/GenBank/DDBJ databases">
        <authorList>
            <person name="Kucharzyk K."/>
            <person name="Murdoch R.W."/>
            <person name="Higgins S."/>
            <person name="Loffler F."/>
        </authorList>
    </citation>
    <scope>NUCLEOTIDE SEQUENCE</scope>
</reference>
<dbReference type="Gene3D" id="3.40.50.2300">
    <property type="match status" value="2"/>
</dbReference>
<evidence type="ECO:0000256" key="1">
    <source>
        <dbReference type="ARBA" id="ARBA00022729"/>
    </source>
</evidence>
<dbReference type="PANTHER" id="PTHR30483:SF6">
    <property type="entry name" value="PERIPLASMIC BINDING PROTEIN OF ABC TRANSPORTER FOR NATURAL AMINO ACIDS"/>
    <property type="match status" value="1"/>
</dbReference>
<comment type="caution">
    <text evidence="3">The sequence shown here is derived from an EMBL/GenBank/DDBJ whole genome shotgun (WGS) entry which is preliminary data.</text>
</comment>
<keyword evidence="1" id="KW-0732">Signal</keyword>
<organism evidence="3">
    <name type="scientific">bioreactor metagenome</name>
    <dbReference type="NCBI Taxonomy" id="1076179"/>
    <lineage>
        <taxon>unclassified sequences</taxon>
        <taxon>metagenomes</taxon>
        <taxon>ecological metagenomes</taxon>
    </lineage>
</organism>
<accession>A0A644T140</accession>
<dbReference type="InterPro" id="IPR028082">
    <property type="entry name" value="Peripla_BP_I"/>
</dbReference>